<evidence type="ECO:0000313" key="1">
    <source>
        <dbReference type="EMBL" id="BBX38019.1"/>
    </source>
</evidence>
<reference evidence="1 2" key="1">
    <citation type="journal article" date="2019" name="Emerg. Microbes Infect.">
        <title>Comprehensive subspecies identification of 175 nontuberculous mycobacteria species based on 7547 genomic profiles.</title>
        <authorList>
            <person name="Matsumoto Y."/>
            <person name="Kinjo T."/>
            <person name="Motooka D."/>
            <person name="Nabeya D."/>
            <person name="Jung N."/>
            <person name="Uechi K."/>
            <person name="Horii T."/>
            <person name="Iida T."/>
            <person name="Fujita J."/>
            <person name="Nakamura S."/>
        </authorList>
    </citation>
    <scope>NUCLEOTIDE SEQUENCE [LARGE SCALE GENOMIC DNA]</scope>
    <source>
        <strain evidence="1 2">JCM 12375</strain>
    </source>
</reference>
<proteinExistence type="predicted"/>
<sequence>MKQKFGVLEVWAEASAPELDAAVRERIAVAERQSAETCERCGAPGQLHRRDNGWMRVECDAHAQAAHRWPVCPWPGWVLIYAQLIRDLVEVDEDLVIESVDVRDGEVHVEVRGNRVDRHNAAMALIADAEDKSLMTCVVCGAEAEIPDGPVLPLCEVHL</sequence>
<accession>A0ABM7I522</accession>
<name>A0ABM7I522_MYCME</name>
<keyword evidence="2" id="KW-1185">Reference proteome</keyword>
<organism evidence="1 2">
    <name type="scientific">Mycolicibacterium mageritense</name>
    <name type="common">Mycobacterium mageritense</name>
    <dbReference type="NCBI Taxonomy" id="53462"/>
    <lineage>
        <taxon>Bacteria</taxon>
        <taxon>Bacillati</taxon>
        <taxon>Actinomycetota</taxon>
        <taxon>Actinomycetes</taxon>
        <taxon>Mycobacteriales</taxon>
        <taxon>Mycobacteriaceae</taxon>
        <taxon>Mycolicibacterium</taxon>
    </lineage>
</organism>
<evidence type="ECO:0000313" key="2">
    <source>
        <dbReference type="Proteomes" id="UP000465622"/>
    </source>
</evidence>
<dbReference type="EMBL" id="AP022567">
    <property type="protein sequence ID" value="BBX38019.1"/>
    <property type="molecule type" value="Genomic_DNA"/>
</dbReference>
<dbReference type="Proteomes" id="UP000465622">
    <property type="component" value="Chromosome"/>
</dbReference>
<dbReference type="RefSeq" id="WP_051579132.1">
    <property type="nucleotide sequence ID" value="NZ_AP022567.1"/>
</dbReference>
<gene>
    <name evidence="1" type="ORF">MMAGJ_73010</name>
</gene>
<protein>
    <submittedName>
        <fullName evidence="1">Uncharacterized protein</fullName>
    </submittedName>
</protein>